<reference evidence="1 2" key="1">
    <citation type="submission" date="2021-08" db="EMBL/GenBank/DDBJ databases">
        <title>Draft Genome Sequence of Phanerochaete sordida strain YK-624.</title>
        <authorList>
            <person name="Mori T."/>
            <person name="Dohra H."/>
            <person name="Suzuki T."/>
            <person name="Kawagishi H."/>
            <person name="Hirai H."/>
        </authorList>
    </citation>
    <scope>NUCLEOTIDE SEQUENCE [LARGE SCALE GENOMIC DNA]</scope>
    <source>
        <strain evidence="1 2">YK-624</strain>
    </source>
</reference>
<organism evidence="1 2">
    <name type="scientific">Phanerochaete sordida</name>
    <dbReference type="NCBI Taxonomy" id="48140"/>
    <lineage>
        <taxon>Eukaryota</taxon>
        <taxon>Fungi</taxon>
        <taxon>Dikarya</taxon>
        <taxon>Basidiomycota</taxon>
        <taxon>Agaricomycotina</taxon>
        <taxon>Agaricomycetes</taxon>
        <taxon>Polyporales</taxon>
        <taxon>Phanerochaetaceae</taxon>
        <taxon>Phanerochaete</taxon>
    </lineage>
</organism>
<keyword evidence="2" id="KW-1185">Reference proteome</keyword>
<accession>A0A9P3FY12</accession>
<comment type="caution">
    <text evidence="1">The sequence shown here is derived from an EMBL/GenBank/DDBJ whole genome shotgun (WGS) entry which is preliminary data.</text>
</comment>
<sequence>MITQQAALSISPLFSPSTTSKLRSSDSLQHGGLIARACMGAATFIVPYGAHERIHKLLGSPRVVSLQDLQHIDVRLTTKYEAYIARQVHDHAFPLDTLKANLHMCVVHYD</sequence>
<gene>
    <name evidence="1" type="ORF">PsYK624_003910</name>
</gene>
<evidence type="ECO:0000313" key="2">
    <source>
        <dbReference type="Proteomes" id="UP000703269"/>
    </source>
</evidence>
<name>A0A9P3FY12_9APHY</name>
<proteinExistence type="predicted"/>
<dbReference type="AlphaFoldDB" id="A0A9P3FY12"/>
<evidence type="ECO:0000313" key="1">
    <source>
        <dbReference type="EMBL" id="GJE84315.1"/>
    </source>
</evidence>
<protein>
    <submittedName>
        <fullName evidence="1">Uncharacterized protein</fullName>
    </submittedName>
</protein>
<dbReference type="EMBL" id="BPQB01000001">
    <property type="protein sequence ID" value="GJE84315.1"/>
    <property type="molecule type" value="Genomic_DNA"/>
</dbReference>
<dbReference type="Proteomes" id="UP000703269">
    <property type="component" value="Unassembled WGS sequence"/>
</dbReference>